<organism evidence="1">
    <name type="scientific">Dulem virus 35</name>
    <dbReference type="NCBI Taxonomy" id="3145753"/>
    <lineage>
        <taxon>Viruses</taxon>
        <taxon>Duplodnaviria</taxon>
        <taxon>Heunggongvirae</taxon>
        <taxon>Uroviricota</taxon>
        <taxon>Caudoviricetes</taxon>
    </lineage>
</organism>
<sequence length="63" mass="7185">MSLPKNINETVTPNEDGSYTIFIEESLSPQFRKKAFFHAMKHITGGDFEKESVNKIELIAHFA</sequence>
<proteinExistence type="predicted"/>
<evidence type="ECO:0000313" key="1">
    <source>
        <dbReference type="EMBL" id="XCD05146.1"/>
    </source>
</evidence>
<dbReference type="EMBL" id="PP511522">
    <property type="protein sequence ID" value="XCD05146.1"/>
    <property type="molecule type" value="Genomic_DNA"/>
</dbReference>
<accession>A0AAU8B0E4</accession>
<protein>
    <submittedName>
        <fullName evidence="1">Uncharacterized protein</fullName>
    </submittedName>
</protein>
<name>A0AAU8B0E4_9CAUD</name>
<reference evidence="1" key="1">
    <citation type="submission" date="2024-03" db="EMBL/GenBank/DDBJ databases">
        <title>Diverse circular DNA viruses in blood, oral, and fecal samples of captive lemurs.</title>
        <authorList>
            <person name="Paietta E.N."/>
            <person name="Kraberger S."/>
            <person name="Lund M.C."/>
            <person name="Custer J.M."/>
            <person name="Vargas K.M."/>
            <person name="Ehmke E.E."/>
            <person name="Yoder A.D."/>
            <person name="Varsani A."/>
        </authorList>
    </citation>
    <scope>NUCLEOTIDE SEQUENCE</scope>
    <source>
        <strain evidence="1">Duke_24FS_4</strain>
    </source>
</reference>